<evidence type="ECO:0000313" key="2">
    <source>
        <dbReference type="EMBL" id="KRH94827.1"/>
    </source>
</evidence>
<sequence length="326" mass="37485">MPFLNISQIFQERLPGYHRPKYNLNKLYVLLSIISFLLCFTTFYVYFTTFEAQFDLSDAQVLESTTIDANILTPARDFFGSDIISNKNLNNQPLSFGTIELKGGKTYEFSLRFPKFVQSHSIYYKDKSIEQFTKKRTKWNLNKLDTINQNIIYPSGIIAETMPFDRIVLLNNNEIFELQNISNDKIDGKKVLIQDDITDLVLPLTWNIQNTGDINFDDEVIFSEDGSSFLPKDFIKNNRLLSWMSIGSFPGYDLKIGTFKPNTSGIYNLLVLDSDINTAINENDVLNHRKYKIKEKKFLNVTSLALPIFLALNGVILLLLAIYPAF</sequence>
<evidence type="ECO:0000313" key="3">
    <source>
        <dbReference type="Proteomes" id="UP000051530"/>
    </source>
</evidence>
<keyword evidence="3" id="KW-1185">Reference proteome</keyword>
<organism evidence="2 3">
    <name type="scientific">Pseudoloma neurophilia</name>
    <dbReference type="NCBI Taxonomy" id="146866"/>
    <lineage>
        <taxon>Eukaryota</taxon>
        <taxon>Fungi</taxon>
        <taxon>Fungi incertae sedis</taxon>
        <taxon>Microsporidia</taxon>
        <taxon>Pseudoloma</taxon>
    </lineage>
</organism>
<keyword evidence="1" id="KW-1133">Transmembrane helix</keyword>
<keyword evidence="1" id="KW-0472">Membrane</keyword>
<name>A0A0R0M942_9MICR</name>
<reference evidence="2 3" key="1">
    <citation type="submission" date="2015-07" db="EMBL/GenBank/DDBJ databases">
        <title>The genome of Pseudoloma neurophilia, a relevant intracellular parasite of the zebrafish.</title>
        <authorList>
            <person name="Ndikumana S."/>
            <person name="Pelin A."/>
            <person name="Sanders J."/>
            <person name="Corradi N."/>
        </authorList>
    </citation>
    <scope>NUCLEOTIDE SEQUENCE [LARGE SCALE GENOMIC DNA]</scope>
    <source>
        <strain evidence="2 3">MK1</strain>
    </source>
</reference>
<feature type="transmembrane region" description="Helical" evidence="1">
    <location>
        <begin position="27"/>
        <end position="47"/>
    </location>
</feature>
<feature type="transmembrane region" description="Helical" evidence="1">
    <location>
        <begin position="298"/>
        <end position="323"/>
    </location>
</feature>
<keyword evidence="1" id="KW-0812">Transmembrane</keyword>
<dbReference type="Proteomes" id="UP000051530">
    <property type="component" value="Unassembled WGS sequence"/>
</dbReference>
<accession>A0A0R0M942</accession>
<comment type="caution">
    <text evidence="2">The sequence shown here is derived from an EMBL/GenBank/DDBJ whole genome shotgun (WGS) entry which is preliminary data.</text>
</comment>
<dbReference type="EMBL" id="LGUB01000027">
    <property type="protein sequence ID" value="KRH94827.1"/>
    <property type="molecule type" value="Genomic_DNA"/>
</dbReference>
<dbReference type="AlphaFoldDB" id="A0A0R0M942"/>
<gene>
    <name evidence="2" type="ORF">M153_13100017763</name>
</gene>
<protein>
    <submittedName>
        <fullName evidence="2">Cell cycle control protein</fullName>
    </submittedName>
</protein>
<evidence type="ECO:0000256" key="1">
    <source>
        <dbReference type="SAM" id="Phobius"/>
    </source>
</evidence>
<dbReference type="OrthoDB" id="340608at2759"/>
<proteinExistence type="predicted"/>
<dbReference type="VEuPathDB" id="MicrosporidiaDB:M153_13100017763"/>